<evidence type="ECO:0000313" key="6">
    <source>
        <dbReference type="EMBL" id="PWQ95503.1"/>
    </source>
</evidence>
<accession>A0A317CDU4</accession>
<dbReference type="Pfam" id="PF00126">
    <property type="entry name" value="HTH_1"/>
    <property type="match status" value="1"/>
</dbReference>
<keyword evidence="4" id="KW-0804">Transcription</keyword>
<dbReference type="PANTHER" id="PTHR30346">
    <property type="entry name" value="TRANSCRIPTIONAL DUAL REGULATOR HCAR-RELATED"/>
    <property type="match status" value="1"/>
</dbReference>
<organism evidence="6 7">
    <name type="scientific">Leucothrix pacifica</name>
    <dbReference type="NCBI Taxonomy" id="1247513"/>
    <lineage>
        <taxon>Bacteria</taxon>
        <taxon>Pseudomonadati</taxon>
        <taxon>Pseudomonadota</taxon>
        <taxon>Gammaproteobacteria</taxon>
        <taxon>Thiotrichales</taxon>
        <taxon>Thiotrichaceae</taxon>
        <taxon>Leucothrix</taxon>
    </lineage>
</organism>
<dbReference type="PANTHER" id="PTHR30346:SF0">
    <property type="entry name" value="HCA OPERON TRANSCRIPTIONAL ACTIVATOR HCAR"/>
    <property type="match status" value="1"/>
</dbReference>
<feature type="domain" description="HTH lysR-type" evidence="5">
    <location>
        <begin position="4"/>
        <end position="62"/>
    </location>
</feature>
<dbReference type="SUPFAM" id="SSF46785">
    <property type="entry name" value="Winged helix' DNA-binding domain"/>
    <property type="match status" value="1"/>
</dbReference>
<evidence type="ECO:0000256" key="2">
    <source>
        <dbReference type="ARBA" id="ARBA00023015"/>
    </source>
</evidence>
<dbReference type="RefSeq" id="WP_109838458.1">
    <property type="nucleotide sequence ID" value="NZ_QGKM01000045.1"/>
</dbReference>
<comment type="caution">
    <text evidence="6">The sequence shown here is derived from an EMBL/GenBank/DDBJ whole genome shotgun (WGS) entry which is preliminary data.</text>
</comment>
<dbReference type="Gene3D" id="1.10.10.10">
    <property type="entry name" value="Winged helix-like DNA-binding domain superfamily/Winged helix DNA-binding domain"/>
    <property type="match status" value="1"/>
</dbReference>
<dbReference type="InterPro" id="IPR036390">
    <property type="entry name" value="WH_DNA-bd_sf"/>
</dbReference>
<evidence type="ECO:0000256" key="1">
    <source>
        <dbReference type="ARBA" id="ARBA00009437"/>
    </source>
</evidence>
<dbReference type="GO" id="GO:0003700">
    <property type="term" value="F:DNA-binding transcription factor activity"/>
    <property type="evidence" value="ECO:0007669"/>
    <property type="project" value="InterPro"/>
</dbReference>
<dbReference type="InterPro" id="IPR005119">
    <property type="entry name" value="LysR_subst-bd"/>
</dbReference>
<keyword evidence="7" id="KW-1185">Reference proteome</keyword>
<comment type="similarity">
    <text evidence="1">Belongs to the LysR transcriptional regulatory family.</text>
</comment>
<evidence type="ECO:0000256" key="4">
    <source>
        <dbReference type="ARBA" id="ARBA00023163"/>
    </source>
</evidence>
<evidence type="ECO:0000259" key="5">
    <source>
        <dbReference type="PROSITE" id="PS50931"/>
    </source>
</evidence>
<name>A0A317CDU4_9GAMM</name>
<dbReference type="Proteomes" id="UP000245539">
    <property type="component" value="Unassembled WGS sequence"/>
</dbReference>
<keyword evidence="3" id="KW-0238">DNA-binding</keyword>
<dbReference type="FunFam" id="1.10.10.10:FF:000001">
    <property type="entry name" value="LysR family transcriptional regulator"/>
    <property type="match status" value="1"/>
</dbReference>
<keyword evidence="2" id="KW-0805">Transcription regulation</keyword>
<reference evidence="6 7" key="1">
    <citation type="submission" date="2018-05" db="EMBL/GenBank/DDBJ databases">
        <title>Leucothrix arctica sp. nov., isolated from Arctic seawater.</title>
        <authorList>
            <person name="Choi A."/>
            <person name="Baek K."/>
        </authorList>
    </citation>
    <scope>NUCLEOTIDE SEQUENCE [LARGE SCALE GENOMIC DNA]</scope>
    <source>
        <strain evidence="6 7">JCM 18388</strain>
    </source>
</reference>
<evidence type="ECO:0000256" key="3">
    <source>
        <dbReference type="ARBA" id="ARBA00023125"/>
    </source>
</evidence>
<dbReference type="AlphaFoldDB" id="A0A317CDU4"/>
<dbReference type="InterPro" id="IPR036388">
    <property type="entry name" value="WH-like_DNA-bd_sf"/>
</dbReference>
<dbReference type="PRINTS" id="PR00039">
    <property type="entry name" value="HTHLYSR"/>
</dbReference>
<dbReference type="SUPFAM" id="SSF53850">
    <property type="entry name" value="Periplasmic binding protein-like II"/>
    <property type="match status" value="1"/>
</dbReference>
<dbReference type="Pfam" id="PF03466">
    <property type="entry name" value="LysR_substrate"/>
    <property type="match status" value="1"/>
</dbReference>
<dbReference type="EMBL" id="QGKM01000045">
    <property type="protein sequence ID" value="PWQ95503.1"/>
    <property type="molecule type" value="Genomic_DNA"/>
</dbReference>
<dbReference type="GO" id="GO:0032993">
    <property type="term" value="C:protein-DNA complex"/>
    <property type="evidence" value="ECO:0007669"/>
    <property type="project" value="TreeGrafter"/>
</dbReference>
<gene>
    <name evidence="6" type="ORF">DKW60_14915</name>
</gene>
<evidence type="ECO:0000313" key="7">
    <source>
        <dbReference type="Proteomes" id="UP000245539"/>
    </source>
</evidence>
<dbReference type="GO" id="GO:0003677">
    <property type="term" value="F:DNA binding"/>
    <property type="evidence" value="ECO:0007669"/>
    <property type="project" value="UniProtKB-KW"/>
</dbReference>
<dbReference type="PROSITE" id="PS50931">
    <property type="entry name" value="HTH_LYSR"/>
    <property type="match status" value="1"/>
</dbReference>
<dbReference type="InterPro" id="IPR000847">
    <property type="entry name" value="LysR_HTH_N"/>
</dbReference>
<sequence length="297" mass="32729">MIRYSLKQLSYFVAAAELRSTSAAARVLHVSQPSISGAIKQLEESFGQTLVIRLKGQGVTPTPYGQQLMIRSKQLLNMASNLYSDCTTEMAGSVSLGSFTDISPYYIPEILREMQQAYPDIEARIVNAGLNEIPTALKRGGLDLAITYGVLPEDGLVYERLKTVSPHAMLAAEHPLASLEQVPLVKLLEHPFVLSDAPYASDYLMMALSGLGWIPKIAHNAQNFELQRGMVANRLGVSLVYTQPLCTKSYDGKDLVFRPLVESLPTQDIVLVRNKHLELTPVTAAVWQLIKSSVKEE</sequence>
<dbReference type="Gene3D" id="3.40.190.10">
    <property type="entry name" value="Periplasmic binding protein-like II"/>
    <property type="match status" value="2"/>
</dbReference>
<dbReference type="OrthoDB" id="9771171at2"/>
<protein>
    <recommendedName>
        <fullName evidence="5">HTH lysR-type domain-containing protein</fullName>
    </recommendedName>
</protein>
<proteinExistence type="inferred from homology"/>